<feature type="binding site" evidence="4">
    <location>
        <position position="116"/>
    </location>
    <ligand>
        <name>ATP</name>
        <dbReference type="ChEBI" id="CHEBI:30616"/>
    </ligand>
</feature>
<dbReference type="PROSITE" id="PS00107">
    <property type="entry name" value="PROTEIN_KINASE_ATP"/>
    <property type="match status" value="1"/>
</dbReference>
<dbReference type="PROSITE" id="PS50011">
    <property type="entry name" value="PROTEIN_KINASE_DOM"/>
    <property type="match status" value="1"/>
</dbReference>
<evidence type="ECO:0000256" key="4">
    <source>
        <dbReference type="PROSITE-ProRule" id="PRU10141"/>
    </source>
</evidence>
<name>A0A2P2LPR8_RHIMU</name>
<evidence type="ECO:0000256" key="3">
    <source>
        <dbReference type="ARBA" id="ARBA00022840"/>
    </source>
</evidence>
<keyword evidence="1" id="KW-0723">Serine/threonine-protein kinase</keyword>
<keyword evidence="1" id="KW-0808">Transferase</keyword>
<dbReference type="InterPro" id="IPR000719">
    <property type="entry name" value="Prot_kinase_dom"/>
</dbReference>
<dbReference type="InterPro" id="IPR017441">
    <property type="entry name" value="Protein_kinase_ATP_BS"/>
</dbReference>
<dbReference type="GO" id="GO:0005524">
    <property type="term" value="F:ATP binding"/>
    <property type="evidence" value="ECO:0007669"/>
    <property type="project" value="UniProtKB-UniRule"/>
</dbReference>
<feature type="domain" description="Protein kinase" evidence="5">
    <location>
        <begin position="84"/>
        <end position="159"/>
    </location>
</feature>
<dbReference type="Gene3D" id="3.30.200.20">
    <property type="entry name" value="Phosphorylase Kinase, domain 1"/>
    <property type="match status" value="1"/>
</dbReference>
<protein>
    <submittedName>
        <fullName evidence="6">Uncharacterized protein MANES_14G117100</fullName>
    </submittedName>
</protein>
<dbReference type="PANTHER" id="PTHR47989:SF71">
    <property type="entry name" value="PROTEIN KINASE DOMAIN-CONTAINING PROTEIN"/>
    <property type="match status" value="1"/>
</dbReference>
<dbReference type="GO" id="GO:0004674">
    <property type="term" value="F:protein serine/threonine kinase activity"/>
    <property type="evidence" value="ECO:0007669"/>
    <property type="project" value="UniProtKB-KW"/>
</dbReference>
<evidence type="ECO:0000256" key="2">
    <source>
        <dbReference type="ARBA" id="ARBA00022741"/>
    </source>
</evidence>
<dbReference type="EMBL" id="GGEC01039493">
    <property type="protein sequence ID" value="MBX19977.1"/>
    <property type="molecule type" value="Transcribed_RNA"/>
</dbReference>
<keyword evidence="2 4" id="KW-0547">Nucleotide-binding</keyword>
<keyword evidence="3 4" id="KW-0067">ATP-binding</keyword>
<evidence type="ECO:0000256" key="1">
    <source>
        <dbReference type="ARBA" id="ARBA00022527"/>
    </source>
</evidence>
<proteinExistence type="predicted"/>
<sequence>MCCGFLCPCFYAKRKANAHSFAANDPNSMHSVPSFGANSPAEKAPSSPYRVPPSPYRFSHSPKLSRLGSVNLTLSQVTKATSNFSPSLRIGEGGFGTVFKVQLEDGQVVAIKRAKKVSIAFLCNFKHNGAIAEGNMLLKFWKTRNGGINVCSSTGFITV</sequence>
<organism evidence="6">
    <name type="scientific">Rhizophora mucronata</name>
    <name type="common">Asiatic mangrove</name>
    <dbReference type="NCBI Taxonomy" id="61149"/>
    <lineage>
        <taxon>Eukaryota</taxon>
        <taxon>Viridiplantae</taxon>
        <taxon>Streptophyta</taxon>
        <taxon>Embryophyta</taxon>
        <taxon>Tracheophyta</taxon>
        <taxon>Spermatophyta</taxon>
        <taxon>Magnoliopsida</taxon>
        <taxon>eudicotyledons</taxon>
        <taxon>Gunneridae</taxon>
        <taxon>Pentapetalae</taxon>
        <taxon>rosids</taxon>
        <taxon>fabids</taxon>
        <taxon>Malpighiales</taxon>
        <taxon>Rhizophoraceae</taxon>
        <taxon>Rhizophora</taxon>
    </lineage>
</organism>
<dbReference type="AlphaFoldDB" id="A0A2P2LPR8"/>
<evidence type="ECO:0000313" key="6">
    <source>
        <dbReference type="EMBL" id="MBX19977.1"/>
    </source>
</evidence>
<keyword evidence="1" id="KW-0418">Kinase</keyword>
<accession>A0A2P2LPR8</accession>
<evidence type="ECO:0000259" key="5">
    <source>
        <dbReference type="PROSITE" id="PS50011"/>
    </source>
</evidence>
<reference evidence="6" key="1">
    <citation type="submission" date="2018-02" db="EMBL/GenBank/DDBJ databases">
        <title>Rhizophora mucronata_Transcriptome.</title>
        <authorList>
            <person name="Meera S.P."/>
            <person name="Sreeshan A."/>
            <person name="Augustine A."/>
        </authorList>
    </citation>
    <scope>NUCLEOTIDE SEQUENCE</scope>
    <source>
        <tissue evidence="6">Leaf</tissue>
    </source>
</reference>
<dbReference type="SUPFAM" id="SSF56112">
    <property type="entry name" value="Protein kinase-like (PK-like)"/>
    <property type="match status" value="1"/>
</dbReference>
<dbReference type="PANTHER" id="PTHR47989">
    <property type="entry name" value="OS01G0750732 PROTEIN"/>
    <property type="match status" value="1"/>
</dbReference>
<dbReference type="InterPro" id="IPR011009">
    <property type="entry name" value="Kinase-like_dom_sf"/>
</dbReference>